<dbReference type="EMBL" id="WTVQ01000054">
    <property type="protein sequence ID" value="NMG77220.1"/>
    <property type="molecule type" value="Genomic_DNA"/>
</dbReference>
<organism evidence="1 2">
    <name type="scientific">Aromatoleum diolicum</name>
    <dbReference type="NCBI Taxonomy" id="75796"/>
    <lineage>
        <taxon>Bacteria</taxon>
        <taxon>Pseudomonadati</taxon>
        <taxon>Pseudomonadota</taxon>
        <taxon>Betaproteobacteria</taxon>
        <taxon>Rhodocyclales</taxon>
        <taxon>Rhodocyclaceae</taxon>
        <taxon>Aromatoleum</taxon>
    </lineage>
</organism>
<sequence>MNASHHFTLIESVEGQTSMTLLGSTLLQIDDGEGTEVRVTAGTVWITLQHDTRDVILNVGESFVIDRDGAALISAFAPVTVVLTGRCTSETPAPELSLVRALVRRIRDAVVTMPGHARPAS</sequence>
<evidence type="ECO:0000313" key="1">
    <source>
        <dbReference type="EMBL" id="NMG77220.1"/>
    </source>
</evidence>
<evidence type="ECO:0000313" key="2">
    <source>
        <dbReference type="Proteomes" id="UP000648984"/>
    </source>
</evidence>
<gene>
    <name evidence="1" type="ORF">GPA25_20910</name>
</gene>
<dbReference type="InterPro" id="IPR021317">
    <property type="entry name" value="DUF2917"/>
</dbReference>
<comment type="caution">
    <text evidence="1">The sequence shown here is derived from an EMBL/GenBank/DDBJ whole genome shotgun (WGS) entry which is preliminary data.</text>
</comment>
<accession>A0ABX1QGV4</accession>
<proteinExistence type="predicted"/>
<protein>
    <submittedName>
        <fullName evidence="1">DUF2917 domain-containing protein</fullName>
    </submittedName>
</protein>
<dbReference type="Proteomes" id="UP000648984">
    <property type="component" value="Unassembled WGS sequence"/>
</dbReference>
<dbReference type="RefSeq" id="WP_169262353.1">
    <property type="nucleotide sequence ID" value="NZ_WTVQ01000054.1"/>
</dbReference>
<name>A0ABX1QGV4_9RHOO</name>
<keyword evidence="2" id="KW-1185">Reference proteome</keyword>
<dbReference type="Pfam" id="PF11142">
    <property type="entry name" value="DUF2917"/>
    <property type="match status" value="1"/>
</dbReference>
<reference evidence="1 2" key="1">
    <citation type="submission" date="2019-12" db="EMBL/GenBank/DDBJ databases">
        <title>Comparative genomics gives insights into the taxonomy of the Azoarcus-Aromatoleum group and reveals separate origins of nif in the plant-associated Azoarcus and non-plant-associated Aromatoleum sub-groups.</title>
        <authorList>
            <person name="Lafos M."/>
            <person name="Maluk M."/>
            <person name="Batista M."/>
            <person name="Junghare M."/>
            <person name="Carmona M."/>
            <person name="Faoro H."/>
            <person name="Cruz L.M."/>
            <person name="Battistoni F."/>
            <person name="De Souza E."/>
            <person name="Pedrosa F."/>
            <person name="Chen W.-M."/>
            <person name="Poole P.S."/>
            <person name="Dixon R.A."/>
            <person name="James E.K."/>
        </authorList>
    </citation>
    <scope>NUCLEOTIDE SEQUENCE [LARGE SCALE GENOMIC DNA]</scope>
    <source>
        <strain evidence="1 2">22Lin</strain>
    </source>
</reference>